<dbReference type="PANTHER" id="PTHR28037:SF1">
    <property type="entry name" value="ALCOHOL O-ACETYLTRANSFERASE 1-RELATED"/>
    <property type="match status" value="1"/>
</dbReference>
<dbReference type="eggNOG" id="ENOG502SH4X">
    <property type="taxonomic scope" value="Eukaryota"/>
</dbReference>
<evidence type="ECO:0000313" key="2">
    <source>
        <dbReference type="Proteomes" id="UP000019132"/>
    </source>
</evidence>
<dbReference type="Proteomes" id="UP000019132">
    <property type="component" value="Unassembled WGS sequence"/>
</dbReference>
<dbReference type="EnsemblProtists" id="PYU1_T000428">
    <property type="protein sequence ID" value="PYU1_T000428"/>
    <property type="gene ID" value="PYU1_G000428"/>
</dbReference>
<dbReference type="Pfam" id="PF07247">
    <property type="entry name" value="AATase"/>
    <property type="match status" value="1"/>
</dbReference>
<dbReference type="HOGENOM" id="CLU_018952_0_0_1"/>
<sequence length="534" mass="59069">MTNSSETKVPLRGYERVLTMADNGCMKIVHAMLLRSSSTTGAADVAADSAFSVFLRHLPEALVLTFNKHPRMRAKQVKGEFAMAEIEPPLTLESLWQDNLLQVRELSGTTSDHAGDDSTATNWEKYAEAECDRPLDRFSELPFYVRIWVYPSEGAMRVMLFSDHYMSDGISGLTVLNDMMSFAAELSLGPATTHQTLPLCPSLYDLWMKPQPIKHFVSKALAKLFGKMLHKHELKHFTPILPPRSNQSDFTLPVEINSSSVRFGDGSPENMKKALRRCKEESVTFFGALAAAVTVALYAARGDDVSGQQADQGAGNAQRFKLHLSLPFNMRQRVPSPPEETPVGAYMAGSGLESFQNAGVDMQKTRFWDVARNAKQEIDAALNSFAMPLPVVFYDKFVHAKMKPEFLYDISVPHSAISDCDISNIGRYPFKTTHQFNTRANGLSPINSGDQIKDIAIESVHVCNSIPHLGPASCVYVTSVKHFSYAMMHKFDQSQGDKLFAAFVASVEHIGDVDGDKTMADVAKSVQARLLDSV</sequence>
<dbReference type="InterPro" id="IPR010828">
    <property type="entry name" value="Atf2/Sli1-like"/>
</dbReference>
<evidence type="ECO:0000313" key="1">
    <source>
        <dbReference type="EnsemblProtists" id="PYU1_T000428"/>
    </source>
</evidence>
<reference evidence="1" key="3">
    <citation type="submission" date="2015-02" db="UniProtKB">
        <authorList>
            <consortium name="EnsemblProtists"/>
        </authorList>
    </citation>
    <scope>IDENTIFICATION</scope>
    <source>
        <strain evidence="1">DAOM BR144</strain>
    </source>
</reference>
<accession>K3W637</accession>
<reference evidence="2" key="1">
    <citation type="journal article" date="2010" name="Genome Biol.">
        <title>Genome sequence of the necrotrophic plant pathogen Pythium ultimum reveals original pathogenicity mechanisms and effector repertoire.</title>
        <authorList>
            <person name="Levesque C.A."/>
            <person name="Brouwer H."/>
            <person name="Cano L."/>
            <person name="Hamilton J.P."/>
            <person name="Holt C."/>
            <person name="Huitema E."/>
            <person name="Raffaele S."/>
            <person name="Robideau G.P."/>
            <person name="Thines M."/>
            <person name="Win J."/>
            <person name="Zerillo M.M."/>
            <person name="Beakes G.W."/>
            <person name="Boore J.L."/>
            <person name="Busam D."/>
            <person name="Dumas B."/>
            <person name="Ferriera S."/>
            <person name="Fuerstenberg S.I."/>
            <person name="Gachon C.M."/>
            <person name="Gaulin E."/>
            <person name="Govers F."/>
            <person name="Grenville-Briggs L."/>
            <person name="Horner N."/>
            <person name="Hostetler J."/>
            <person name="Jiang R.H."/>
            <person name="Johnson J."/>
            <person name="Krajaejun T."/>
            <person name="Lin H."/>
            <person name="Meijer H.J."/>
            <person name="Moore B."/>
            <person name="Morris P."/>
            <person name="Phuntmart V."/>
            <person name="Puiu D."/>
            <person name="Shetty J."/>
            <person name="Stajich J.E."/>
            <person name="Tripathy S."/>
            <person name="Wawra S."/>
            <person name="van West P."/>
            <person name="Whitty B.R."/>
            <person name="Coutinho P.M."/>
            <person name="Henrissat B."/>
            <person name="Martin F."/>
            <person name="Thomas P.D."/>
            <person name="Tyler B.M."/>
            <person name="De Vries R.P."/>
            <person name="Kamoun S."/>
            <person name="Yandell M."/>
            <person name="Tisserat N."/>
            <person name="Buell C.R."/>
        </authorList>
    </citation>
    <scope>NUCLEOTIDE SEQUENCE</scope>
    <source>
        <strain evidence="2">DAOM:BR144</strain>
    </source>
</reference>
<proteinExistence type="predicted"/>
<dbReference type="PANTHER" id="PTHR28037">
    <property type="entry name" value="ALCOHOL O-ACETYLTRANSFERASE 1-RELATED"/>
    <property type="match status" value="1"/>
</dbReference>
<dbReference type="AlphaFoldDB" id="K3W637"/>
<organism evidence="1 2">
    <name type="scientific">Globisporangium ultimum (strain ATCC 200006 / CBS 805.95 / DAOM BR144)</name>
    <name type="common">Pythium ultimum</name>
    <dbReference type="NCBI Taxonomy" id="431595"/>
    <lineage>
        <taxon>Eukaryota</taxon>
        <taxon>Sar</taxon>
        <taxon>Stramenopiles</taxon>
        <taxon>Oomycota</taxon>
        <taxon>Peronosporomycetes</taxon>
        <taxon>Pythiales</taxon>
        <taxon>Pythiaceae</taxon>
        <taxon>Globisporangium</taxon>
    </lineage>
</organism>
<dbReference type="EMBL" id="GL376636">
    <property type="status" value="NOT_ANNOTATED_CDS"/>
    <property type="molecule type" value="Genomic_DNA"/>
</dbReference>
<name>K3W637_GLOUD</name>
<dbReference type="VEuPathDB" id="FungiDB:PYU1_G000428"/>
<dbReference type="InterPro" id="IPR052058">
    <property type="entry name" value="Alcohol_O-acetyltransferase"/>
</dbReference>
<dbReference type="OMA" id="YAEAECD"/>
<dbReference type="InParanoid" id="K3W637"/>
<protein>
    <recommendedName>
        <fullName evidence="3">Condensation domain-containing protein</fullName>
    </recommendedName>
</protein>
<evidence type="ECO:0008006" key="3">
    <source>
        <dbReference type="Google" id="ProtNLM"/>
    </source>
</evidence>
<keyword evidence="2" id="KW-1185">Reference proteome</keyword>
<dbReference type="SUPFAM" id="SSF52777">
    <property type="entry name" value="CoA-dependent acyltransferases"/>
    <property type="match status" value="1"/>
</dbReference>
<reference evidence="2" key="2">
    <citation type="submission" date="2010-04" db="EMBL/GenBank/DDBJ databases">
        <authorList>
            <person name="Buell R."/>
            <person name="Hamilton J."/>
            <person name="Hostetler J."/>
        </authorList>
    </citation>
    <scope>NUCLEOTIDE SEQUENCE [LARGE SCALE GENOMIC DNA]</scope>
    <source>
        <strain evidence="2">DAOM:BR144</strain>
    </source>
</reference>